<feature type="chain" id="PRO_5045980469" evidence="5">
    <location>
        <begin position="32"/>
        <end position="460"/>
    </location>
</feature>
<evidence type="ECO:0000256" key="3">
    <source>
        <dbReference type="ARBA" id="ARBA00023295"/>
    </source>
</evidence>
<comment type="similarity">
    <text evidence="1 4">Belongs to the glycosyl hydrolase 26 family.</text>
</comment>
<dbReference type="Proteomes" id="UP000838324">
    <property type="component" value="Unassembled WGS sequence"/>
</dbReference>
<dbReference type="PRINTS" id="PR00739">
    <property type="entry name" value="GLHYDRLASE26"/>
</dbReference>
<reference evidence="8" key="1">
    <citation type="submission" date="2022-01" db="EMBL/GenBank/DDBJ databases">
        <authorList>
            <person name="Criscuolo A."/>
        </authorList>
    </citation>
    <scope>NUCLEOTIDE SEQUENCE</scope>
    <source>
        <strain evidence="8">CIP111892</strain>
    </source>
</reference>
<evidence type="ECO:0000259" key="7">
    <source>
        <dbReference type="PROSITE" id="PS51764"/>
    </source>
</evidence>
<evidence type="ECO:0000259" key="6">
    <source>
        <dbReference type="PROSITE" id="PS50022"/>
    </source>
</evidence>
<evidence type="ECO:0000256" key="5">
    <source>
        <dbReference type="SAM" id="SignalP"/>
    </source>
</evidence>
<proteinExistence type="inferred from homology"/>
<evidence type="ECO:0000256" key="2">
    <source>
        <dbReference type="ARBA" id="ARBA00022801"/>
    </source>
</evidence>
<dbReference type="InterPro" id="IPR000805">
    <property type="entry name" value="Glyco_hydro_26"/>
</dbReference>
<dbReference type="Pfam" id="PF02156">
    <property type="entry name" value="Glyco_hydro_26"/>
    <property type="match status" value="1"/>
</dbReference>
<feature type="signal peptide" evidence="5">
    <location>
        <begin position="1"/>
        <end position="31"/>
    </location>
</feature>
<dbReference type="Gene3D" id="3.20.20.80">
    <property type="entry name" value="Glycosidases"/>
    <property type="match status" value="1"/>
</dbReference>
<dbReference type="PROSITE" id="PS50022">
    <property type="entry name" value="FA58C_3"/>
    <property type="match status" value="1"/>
</dbReference>
<feature type="active site" description="Proton donor" evidence="4">
    <location>
        <position position="312"/>
    </location>
</feature>
<feature type="domain" description="F5/8 type C" evidence="6">
    <location>
        <begin position="23"/>
        <end position="160"/>
    </location>
</feature>
<keyword evidence="2 4" id="KW-0378">Hydrolase</keyword>
<dbReference type="InterPro" id="IPR022790">
    <property type="entry name" value="GH26_dom"/>
</dbReference>
<keyword evidence="3 4" id="KW-0326">Glycosidase</keyword>
<dbReference type="Gene3D" id="2.60.120.260">
    <property type="entry name" value="Galactose-binding domain-like"/>
    <property type="match status" value="1"/>
</dbReference>
<keyword evidence="5" id="KW-0732">Signal</keyword>
<dbReference type="InterPro" id="IPR017853">
    <property type="entry name" value="GH"/>
</dbReference>
<dbReference type="Pfam" id="PF00754">
    <property type="entry name" value="F5_F8_type_C"/>
    <property type="match status" value="1"/>
</dbReference>
<dbReference type="PANTHER" id="PTHR40079:SF4">
    <property type="entry name" value="GH26 DOMAIN-CONTAINING PROTEIN-RELATED"/>
    <property type="match status" value="1"/>
</dbReference>
<dbReference type="EMBL" id="CAKMMG010000003">
    <property type="protein sequence ID" value="CAH1208141.1"/>
    <property type="molecule type" value="Genomic_DNA"/>
</dbReference>
<feature type="active site" description="Nucleophile" evidence="4">
    <location>
        <position position="406"/>
    </location>
</feature>
<evidence type="ECO:0000256" key="4">
    <source>
        <dbReference type="PROSITE-ProRule" id="PRU01100"/>
    </source>
</evidence>
<dbReference type="RefSeq" id="WP_236334513.1">
    <property type="nucleotide sequence ID" value="NZ_CAKMMG010000003.1"/>
</dbReference>
<dbReference type="SUPFAM" id="SSF51445">
    <property type="entry name" value="(Trans)glycosidases"/>
    <property type="match status" value="1"/>
</dbReference>
<dbReference type="InterPro" id="IPR008979">
    <property type="entry name" value="Galactose-bd-like_sf"/>
</dbReference>
<dbReference type="InterPro" id="IPR000421">
    <property type="entry name" value="FA58C"/>
</dbReference>
<dbReference type="SUPFAM" id="SSF49785">
    <property type="entry name" value="Galactose-binding domain-like"/>
    <property type="match status" value="1"/>
</dbReference>
<keyword evidence="9" id="KW-1185">Reference proteome</keyword>
<evidence type="ECO:0000313" key="8">
    <source>
        <dbReference type="EMBL" id="CAH1208141.1"/>
    </source>
</evidence>
<accession>A0ABN8GI74</accession>
<evidence type="ECO:0000256" key="1">
    <source>
        <dbReference type="ARBA" id="ARBA00007754"/>
    </source>
</evidence>
<feature type="domain" description="GH26" evidence="7">
    <location>
        <begin position="161"/>
        <end position="454"/>
    </location>
</feature>
<dbReference type="PROSITE" id="PS51764">
    <property type="entry name" value="GH26"/>
    <property type="match status" value="1"/>
</dbReference>
<dbReference type="PANTHER" id="PTHR40079">
    <property type="entry name" value="MANNAN ENDO-1,4-BETA-MANNOSIDASE E-RELATED"/>
    <property type="match status" value="1"/>
</dbReference>
<sequence length="460" mass="50631">MRIQSSKSLIMLVIVAMVMAGISFAPGNVSAATNLAYGRPVTVSSTESSSYPGSNAVDANGNTRWSSAFSDQQHIIVDLGSSQQISSVVLKWEASYAKGYQIQVSNDNSKWLTVHSNYNGTGGVSTIDFTPVKARYVKMYAFSRATAYGYSLYEFEVYGSSSKVGVLDYLKGISGNSTVLGIHNREPNSNPALQTNQMNTTAGRYPALWSGDFLFSSNDVANRWTMIYEAKKQWDNGAIVNIMLHVVPPIQSEPGSWDGGVVSHLSDAQWSDLITNGGTLNKAWKARLDNYAQYLQYLKDNNVTVLFRPFHEMNQGVFWWAGRPGTNGTAALYRLTHDYLVNTKGLTNLVWVWDMQDLDLNWSTYNPGSSYFDIFALDVYNADGFTTAKYNTALSIAGGKPIAIGECDKLPTSAVLASQPRWAFAMSWAELTFSSNTTDQIKSLYNASNTVTRDLLPALK</sequence>
<organism evidence="8 9">
    <name type="scientific">Paenibacillus auburnensis</name>
    <dbReference type="NCBI Taxonomy" id="2905649"/>
    <lineage>
        <taxon>Bacteria</taxon>
        <taxon>Bacillati</taxon>
        <taxon>Bacillota</taxon>
        <taxon>Bacilli</taxon>
        <taxon>Bacillales</taxon>
        <taxon>Paenibacillaceae</taxon>
        <taxon>Paenibacillus</taxon>
    </lineage>
</organism>
<name>A0ABN8GI74_9BACL</name>
<gene>
    <name evidence="8" type="ORF">PAECIP111892_03057</name>
</gene>
<protein>
    <submittedName>
        <fullName evidence="8">Uncharacterized protein</fullName>
    </submittedName>
</protein>
<evidence type="ECO:0000313" key="9">
    <source>
        <dbReference type="Proteomes" id="UP000838324"/>
    </source>
</evidence>
<comment type="caution">
    <text evidence="8">The sequence shown here is derived from an EMBL/GenBank/DDBJ whole genome shotgun (WGS) entry which is preliminary data.</text>
</comment>